<dbReference type="RefSeq" id="WP_211953106.1">
    <property type="nucleotide sequence ID" value="NZ_CAJPVI010000010.1"/>
</dbReference>
<gene>
    <name evidence="2" type="ORF">LMG26411_01988</name>
</gene>
<evidence type="ECO:0000313" key="3">
    <source>
        <dbReference type="Proteomes" id="UP000672657"/>
    </source>
</evidence>
<reference evidence="2 3" key="1">
    <citation type="submission" date="2021-03" db="EMBL/GenBank/DDBJ databases">
        <authorList>
            <person name="Peeters C."/>
        </authorList>
    </citation>
    <scope>NUCLEOTIDE SEQUENCE [LARGE SCALE GENOMIC DNA]</scope>
    <source>
        <strain evidence="2 3">LMG 26411</strain>
    </source>
</reference>
<protein>
    <recommendedName>
        <fullName evidence="1">LysR substrate-binding domain-containing protein</fullName>
    </recommendedName>
</protein>
<dbReference type="Pfam" id="PF03466">
    <property type="entry name" value="LysR_substrate"/>
    <property type="match status" value="1"/>
</dbReference>
<comment type="caution">
    <text evidence="2">The sequence shown here is derived from an EMBL/GenBank/DDBJ whole genome shotgun (WGS) entry which is preliminary data.</text>
</comment>
<sequence>MALIELLRSGIGWAVVPRRLIQTDLETGTLKELQLQSYPFTEWTIGLDLIWRSDVRPGVIATWLKSEIAKRPVFA</sequence>
<evidence type="ECO:0000259" key="1">
    <source>
        <dbReference type="Pfam" id="PF03466"/>
    </source>
</evidence>
<dbReference type="SUPFAM" id="SSF53850">
    <property type="entry name" value="Periplasmic binding protein-like II"/>
    <property type="match status" value="1"/>
</dbReference>
<evidence type="ECO:0000313" key="2">
    <source>
        <dbReference type="EMBL" id="CAG2141113.1"/>
    </source>
</evidence>
<dbReference type="EMBL" id="CAJPVI010000010">
    <property type="protein sequence ID" value="CAG2141113.1"/>
    <property type="molecule type" value="Genomic_DNA"/>
</dbReference>
<accession>A0ABN7PYK2</accession>
<dbReference type="InterPro" id="IPR005119">
    <property type="entry name" value="LysR_subst-bd"/>
</dbReference>
<organism evidence="2 3">
    <name type="scientific">Cupriavidus numazuensis</name>
    <dbReference type="NCBI Taxonomy" id="221992"/>
    <lineage>
        <taxon>Bacteria</taxon>
        <taxon>Pseudomonadati</taxon>
        <taxon>Pseudomonadota</taxon>
        <taxon>Betaproteobacteria</taxon>
        <taxon>Burkholderiales</taxon>
        <taxon>Burkholderiaceae</taxon>
        <taxon>Cupriavidus</taxon>
    </lineage>
</organism>
<dbReference type="Gene3D" id="3.40.190.290">
    <property type="match status" value="1"/>
</dbReference>
<name>A0ABN7PYK2_9BURK</name>
<dbReference type="Proteomes" id="UP000672657">
    <property type="component" value="Unassembled WGS sequence"/>
</dbReference>
<keyword evidence="3" id="KW-1185">Reference proteome</keyword>
<proteinExistence type="predicted"/>
<feature type="domain" description="LysR substrate-binding" evidence="1">
    <location>
        <begin position="2"/>
        <end position="57"/>
    </location>
</feature>